<feature type="region of interest" description="Disordered" evidence="1">
    <location>
        <begin position="72"/>
        <end position="150"/>
    </location>
</feature>
<evidence type="ECO:0000256" key="1">
    <source>
        <dbReference type="SAM" id="MobiDB-lite"/>
    </source>
</evidence>
<name>A0A1L8DPK8_9DIPT</name>
<organism evidence="3">
    <name type="scientific">Nyssomyia neivai</name>
    <dbReference type="NCBI Taxonomy" id="330878"/>
    <lineage>
        <taxon>Eukaryota</taxon>
        <taxon>Metazoa</taxon>
        <taxon>Ecdysozoa</taxon>
        <taxon>Arthropoda</taxon>
        <taxon>Hexapoda</taxon>
        <taxon>Insecta</taxon>
        <taxon>Pterygota</taxon>
        <taxon>Neoptera</taxon>
        <taxon>Endopterygota</taxon>
        <taxon>Diptera</taxon>
        <taxon>Nematocera</taxon>
        <taxon>Psychodoidea</taxon>
        <taxon>Psychodidae</taxon>
        <taxon>Nyssomyia</taxon>
    </lineage>
</organism>
<feature type="chain" id="PRO_5012273314" evidence="2">
    <location>
        <begin position="24"/>
        <end position="150"/>
    </location>
</feature>
<keyword evidence="2" id="KW-0732">Signal</keyword>
<sequence>MDWWAWTLIVIVVLLICSGACEGGRRYHNRGVVLHPSPVIVTSSTHTTAAGPYPVTVAVPAGTIQHTTTQYGQPGVYAMPQPQTGGYPAPYPPAQHQQAAPYPPANAAAGGSMPMPGANPSTMNPPSYDQVVGNDAYQKQAPYNPGYNAN</sequence>
<reference evidence="3" key="1">
    <citation type="submission" date="2016-12" db="EMBL/GenBank/DDBJ databases">
        <title>An insight into the sialome and mialome of the sand fly, Nyssomyia neivai.</title>
        <authorList>
            <person name="Sebastian V."/>
            <person name="Goulart T.M."/>
            <person name="Oliveira W."/>
            <person name="Calvo E."/>
            <person name="Oliveira L.F."/>
            <person name="Pinto M.C."/>
            <person name="Rosselino A.M."/>
            <person name="Ribeiro J.M."/>
        </authorList>
    </citation>
    <scope>NUCLEOTIDE SEQUENCE</scope>
</reference>
<evidence type="ECO:0000313" key="3">
    <source>
        <dbReference type="EMBL" id="JAV08392.1"/>
    </source>
</evidence>
<dbReference type="AlphaFoldDB" id="A0A1L8DPK8"/>
<evidence type="ECO:0000256" key="2">
    <source>
        <dbReference type="SAM" id="SignalP"/>
    </source>
</evidence>
<proteinExistence type="predicted"/>
<feature type="compositionally biased region" description="Low complexity" evidence="1">
    <location>
        <begin position="80"/>
        <end position="121"/>
    </location>
</feature>
<dbReference type="EMBL" id="GFDF01005692">
    <property type="protein sequence ID" value="JAV08392.1"/>
    <property type="molecule type" value="Transcribed_RNA"/>
</dbReference>
<feature type="signal peptide" evidence="2">
    <location>
        <begin position="1"/>
        <end position="23"/>
    </location>
</feature>
<protein>
    <submittedName>
        <fullName evidence="3">Putative conserved secreted protein</fullName>
    </submittedName>
</protein>
<accession>A0A1L8DPK8</accession>